<keyword evidence="1" id="KW-0812">Transmembrane</keyword>
<reference evidence="3" key="1">
    <citation type="submission" date="2016-05" db="EMBL/GenBank/DDBJ databases">
        <authorList>
            <person name="Naeem Raeece"/>
        </authorList>
    </citation>
    <scope>NUCLEOTIDE SEQUENCE [LARGE SCALE GENOMIC DNA]</scope>
</reference>
<dbReference type="EMBL" id="FLQU01001096">
    <property type="protein sequence ID" value="SBS91371.1"/>
    <property type="molecule type" value="Genomic_DNA"/>
</dbReference>
<accession>A0A1A8WHR9</accession>
<protein>
    <submittedName>
        <fullName evidence="2">PIR Superfamily Protein</fullName>
    </submittedName>
</protein>
<feature type="transmembrane region" description="Helical" evidence="1">
    <location>
        <begin position="267"/>
        <end position="286"/>
    </location>
</feature>
<organism evidence="2 3">
    <name type="scientific">Plasmodium ovale curtisi</name>
    <dbReference type="NCBI Taxonomy" id="864141"/>
    <lineage>
        <taxon>Eukaryota</taxon>
        <taxon>Sar</taxon>
        <taxon>Alveolata</taxon>
        <taxon>Apicomplexa</taxon>
        <taxon>Aconoidasida</taxon>
        <taxon>Haemosporida</taxon>
        <taxon>Plasmodiidae</taxon>
        <taxon>Plasmodium</taxon>
        <taxon>Plasmodium (Plasmodium)</taxon>
    </lineage>
</organism>
<dbReference type="InterPro" id="IPR008780">
    <property type="entry name" value="Plasmodium_Vir"/>
</dbReference>
<evidence type="ECO:0000313" key="3">
    <source>
        <dbReference type="Proteomes" id="UP000078560"/>
    </source>
</evidence>
<gene>
    <name evidence="2" type="ORF">POVCU2_0067170</name>
</gene>
<sequence>MEYRFHILKNRLESINFDIILNNPVNSCKKCYLCDEVEGKKKDEPWFKYVCYQLVKNLEFSELMNRNITADKQKSRCNSLMYWTYDKVKNFYEKPVINNNEKIVEELLGVWKNFYNSFAGKVPSSMCSVPTVLEFKNLENTKRKKIMSDYCENYSVLKAISNYTSFDNCQIYYDYFKDSLSKYKEEFIKGCTAQDFIINNCLRYCINADPDNVIENSKCKTIEILPGKNDYIEKGKCDTLRDQAVAAKTCESREIRISEFTFSDNRAIILILFSLWGIFLTFLFLYKMIPLRSWISNKLGKKIIIRDNFNEQSDKELFDGDYESVDRNMQNTEYSISYNTDWNSSR</sequence>
<name>A0A1A8WHR9_PLAOA</name>
<dbReference type="Pfam" id="PF05795">
    <property type="entry name" value="Plasmodium_Vir"/>
    <property type="match status" value="2"/>
</dbReference>
<dbReference type="AlphaFoldDB" id="A0A1A8WHR9"/>
<proteinExistence type="predicted"/>
<dbReference type="Proteomes" id="UP000078560">
    <property type="component" value="Unassembled WGS sequence"/>
</dbReference>
<evidence type="ECO:0000313" key="2">
    <source>
        <dbReference type="EMBL" id="SBS91371.1"/>
    </source>
</evidence>
<keyword evidence="1" id="KW-1133">Transmembrane helix</keyword>
<keyword evidence="1" id="KW-0472">Membrane</keyword>
<evidence type="ECO:0000256" key="1">
    <source>
        <dbReference type="SAM" id="Phobius"/>
    </source>
</evidence>